<feature type="chain" id="PRO_5021951775" evidence="4">
    <location>
        <begin position="22"/>
        <end position="458"/>
    </location>
</feature>
<keyword evidence="5" id="KW-0031">Aminopeptidase</keyword>
<organism evidence="5 6">
    <name type="scientific">Lentzea tibetensis</name>
    <dbReference type="NCBI Taxonomy" id="2591470"/>
    <lineage>
        <taxon>Bacteria</taxon>
        <taxon>Bacillati</taxon>
        <taxon>Actinomycetota</taxon>
        <taxon>Actinomycetes</taxon>
        <taxon>Pseudonocardiales</taxon>
        <taxon>Pseudonocardiaceae</taxon>
        <taxon>Lentzea</taxon>
    </lineage>
</organism>
<evidence type="ECO:0000256" key="4">
    <source>
        <dbReference type="SAM" id="SignalP"/>
    </source>
</evidence>
<reference evidence="5 6" key="1">
    <citation type="submission" date="2019-07" db="EMBL/GenBank/DDBJ databases">
        <title>Lentzea xizangensis sp. nov., isolated from Qinghai-Tibetan Plateau Soils.</title>
        <authorList>
            <person name="Huang J."/>
        </authorList>
    </citation>
    <scope>NUCLEOTIDE SEQUENCE [LARGE SCALE GENOMIC DNA]</scope>
    <source>
        <strain evidence="5 6">FXJ1.1311</strain>
    </source>
</reference>
<evidence type="ECO:0000256" key="3">
    <source>
        <dbReference type="ARBA" id="ARBA00022801"/>
    </source>
</evidence>
<evidence type="ECO:0000313" key="6">
    <source>
        <dbReference type="Proteomes" id="UP000316639"/>
    </source>
</evidence>
<sequence length="458" mass="51980">MRRWLVLALALAAVPTPVAHAADDLLDRLKAVPGLTVVADRPPPASHLRFFSLTYRQPVDHRDPAKGTFEQRITLLHNAYEKPMVLHTSGYDVYWDRPFRAEPTFLLGANQIAVEQRFFPPSIPNPRDLSKLDIWQAASDHHRIVTGLEKIYSRRWISVGESKGGMASVYHRRFFPDDVDGTVAYVAPNDVVDDEDVYERFLDTVGTDPQCRTNLRNVQADALRRRAALVAKYDAWAKQNNRTFTRTMGGSDQAFEALVVEMPFVFWQYGAQYHCRSIPTPSATNEQLFGWLDRTIGLDSYTDQKLEHYLPYYFQAATQLGYPAMPEAHLKGLLRFPGVASPRSFVPRDIPMAYQPGVMADIDRWVKEQGAGLMFVYGQTDPWSAEPFRLGAGSKDSYWYEVPGGNHGAEVDELPAAQRNQAQETIRRWAGVAASETQYVPGLDDRRPLRGTHLIWRR</sequence>
<keyword evidence="3" id="KW-0378">Hydrolase</keyword>
<evidence type="ECO:0000256" key="2">
    <source>
        <dbReference type="ARBA" id="ARBA00022729"/>
    </source>
</evidence>
<dbReference type="Pfam" id="PF05576">
    <property type="entry name" value="Peptidase_S37"/>
    <property type="match status" value="1"/>
</dbReference>
<dbReference type="EMBL" id="VOBR01000052">
    <property type="protein sequence ID" value="TWP44372.1"/>
    <property type="molecule type" value="Genomic_DNA"/>
</dbReference>
<keyword evidence="6" id="KW-1185">Reference proteome</keyword>
<dbReference type="SUPFAM" id="SSF53474">
    <property type="entry name" value="alpha/beta-Hydrolases"/>
    <property type="match status" value="1"/>
</dbReference>
<gene>
    <name evidence="5" type="ORF">FKR81_41340</name>
</gene>
<dbReference type="InterPro" id="IPR029058">
    <property type="entry name" value="AB_hydrolase_fold"/>
</dbReference>
<dbReference type="PANTHER" id="PTHR11010">
    <property type="entry name" value="PROTEASE S28 PRO-X CARBOXYPEPTIDASE-RELATED"/>
    <property type="match status" value="1"/>
</dbReference>
<dbReference type="OrthoDB" id="3979391at2"/>
<protein>
    <submittedName>
        <fullName evidence="5">Aminopeptidase</fullName>
    </submittedName>
</protein>
<dbReference type="AlphaFoldDB" id="A0A563EFL5"/>
<evidence type="ECO:0000313" key="5">
    <source>
        <dbReference type="EMBL" id="TWP44372.1"/>
    </source>
</evidence>
<dbReference type="InterPro" id="IPR008761">
    <property type="entry name" value="Peptidase_S37"/>
</dbReference>
<dbReference type="PANTHER" id="PTHR11010:SF38">
    <property type="entry name" value="LYSOSOMAL PRO-X CARBOXYPEPTIDASE"/>
    <property type="match status" value="1"/>
</dbReference>
<comment type="caution">
    <text evidence="5">The sequence shown here is derived from an EMBL/GenBank/DDBJ whole genome shotgun (WGS) entry which is preliminary data.</text>
</comment>
<keyword evidence="2 4" id="KW-0732">Signal</keyword>
<evidence type="ECO:0000256" key="1">
    <source>
        <dbReference type="ARBA" id="ARBA00022670"/>
    </source>
</evidence>
<accession>A0A563EFL5</accession>
<dbReference type="Proteomes" id="UP000316639">
    <property type="component" value="Unassembled WGS sequence"/>
</dbReference>
<dbReference type="Gene3D" id="3.40.50.1820">
    <property type="entry name" value="alpha/beta hydrolase"/>
    <property type="match status" value="1"/>
</dbReference>
<keyword evidence="1" id="KW-0645">Protease</keyword>
<proteinExistence type="predicted"/>
<dbReference type="GO" id="GO:0008239">
    <property type="term" value="F:dipeptidyl-peptidase activity"/>
    <property type="evidence" value="ECO:0007669"/>
    <property type="project" value="TreeGrafter"/>
</dbReference>
<feature type="signal peptide" evidence="4">
    <location>
        <begin position="1"/>
        <end position="21"/>
    </location>
</feature>
<dbReference type="GO" id="GO:0006508">
    <property type="term" value="P:proteolysis"/>
    <property type="evidence" value="ECO:0007669"/>
    <property type="project" value="UniProtKB-KW"/>
</dbReference>
<dbReference type="RefSeq" id="WP_146360809.1">
    <property type="nucleotide sequence ID" value="NZ_VOBR01000052.1"/>
</dbReference>
<name>A0A563EFL5_9PSEU</name>
<dbReference type="GO" id="GO:0004177">
    <property type="term" value="F:aminopeptidase activity"/>
    <property type="evidence" value="ECO:0007669"/>
    <property type="project" value="UniProtKB-KW"/>
</dbReference>